<proteinExistence type="predicted"/>
<sequence>MEIKRMRHGGLSSKAPKDLIEIVTTIAWVASGHHAAVNFGQYPYGGYFPNRPTIARINMPTEDNSEEGWKFLLEKPEVVLLRCFPSQVQAATVMTVLDVLSNHSPDEEYLGQLAEPAWEEDPLVKSAFERFNGKLKEFEGVVDARNANKELKNRNGAGITPYELLKPFSDSGVTGKGVPYSISI</sequence>
<comment type="caution">
    <text evidence="1">The sequence shown here is derived from an EMBL/GenBank/DDBJ whole genome shotgun (WGS) entry which is preliminary data.</text>
</comment>
<name>A0ACC1AB14_9ROSI</name>
<reference evidence="2" key="1">
    <citation type="journal article" date="2023" name="G3 (Bethesda)">
        <title>Genome assembly and association tests identify interacting loci associated with vigor, precocity, and sex in interspecific pistachio rootstocks.</title>
        <authorList>
            <person name="Palmer W."/>
            <person name="Jacygrad E."/>
            <person name="Sagayaradj S."/>
            <person name="Cavanaugh K."/>
            <person name="Han R."/>
            <person name="Bertier L."/>
            <person name="Beede B."/>
            <person name="Kafkas S."/>
            <person name="Golino D."/>
            <person name="Preece J."/>
            <person name="Michelmore R."/>
        </authorList>
    </citation>
    <scope>NUCLEOTIDE SEQUENCE [LARGE SCALE GENOMIC DNA]</scope>
</reference>
<dbReference type="EMBL" id="CM047907">
    <property type="protein sequence ID" value="KAJ0083444.1"/>
    <property type="molecule type" value="Genomic_DNA"/>
</dbReference>
<evidence type="ECO:0000313" key="1">
    <source>
        <dbReference type="EMBL" id="KAJ0083444.1"/>
    </source>
</evidence>
<dbReference type="Proteomes" id="UP001164250">
    <property type="component" value="Chromosome 11"/>
</dbReference>
<evidence type="ECO:0000313" key="2">
    <source>
        <dbReference type="Proteomes" id="UP001164250"/>
    </source>
</evidence>
<gene>
    <name evidence="1" type="ORF">Patl1_29842</name>
</gene>
<keyword evidence="2" id="KW-1185">Reference proteome</keyword>
<protein>
    <submittedName>
        <fullName evidence="1">Uncharacterized protein</fullName>
    </submittedName>
</protein>
<organism evidence="1 2">
    <name type="scientific">Pistacia atlantica</name>
    <dbReference type="NCBI Taxonomy" id="434234"/>
    <lineage>
        <taxon>Eukaryota</taxon>
        <taxon>Viridiplantae</taxon>
        <taxon>Streptophyta</taxon>
        <taxon>Embryophyta</taxon>
        <taxon>Tracheophyta</taxon>
        <taxon>Spermatophyta</taxon>
        <taxon>Magnoliopsida</taxon>
        <taxon>eudicotyledons</taxon>
        <taxon>Gunneridae</taxon>
        <taxon>Pentapetalae</taxon>
        <taxon>rosids</taxon>
        <taxon>malvids</taxon>
        <taxon>Sapindales</taxon>
        <taxon>Anacardiaceae</taxon>
        <taxon>Pistacia</taxon>
    </lineage>
</organism>
<accession>A0ACC1AB14</accession>